<gene>
    <name evidence="2" type="ORF">SAMN05444515_10445</name>
</gene>
<protein>
    <submittedName>
        <fullName evidence="2">Phasin family protein</fullName>
    </submittedName>
</protein>
<evidence type="ECO:0000313" key="3">
    <source>
        <dbReference type="Proteomes" id="UP000199256"/>
    </source>
</evidence>
<dbReference type="STRING" id="1396821.SAMN05444515_10445"/>
<dbReference type="NCBIfam" id="TIGR01841">
    <property type="entry name" value="phasin"/>
    <property type="match status" value="1"/>
</dbReference>
<organism evidence="2 3">
    <name type="scientific">Ectothiorhodospira marina</name>
    <dbReference type="NCBI Taxonomy" id="1396821"/>
    <lineage>
        <taxon>Bacteria</taxon>
        <taxon>Pseudomonadati</taxon>
        <taxon>Pseudomonadota</taxon>
        <taxon>Gammaproteobacteria</taxon>
        <taxon>Chromatiales</taxon>
        <taxon>Ectothiorhodospiraceae</taxon>
        <taxon>Ectothiorhodospira</taxon>
    </lineage>
</organism>
<dbReference type="Pfam" id="PF09361">
    <property type="entry name" value="Phasin_2"/>
    <property type="match status" value="1"/>
</dbReference>
<dbReference type="RefSeq" id="WP_090251726.1">
    <property type="nucleotide sequence ID" value="NZ_FOAA01000004.1"/>
</dbReference>
<dbReference type="EMBL" id="FOAA01000004">
    <property type="protein sequence ID" value="SEK67728.1"/>
    <property type="molecule type" value="Genomic_DNA"/>
</dbReference>
<dbReference type="InterPro" id="IPR010127">
    <property type="entry name" value="Phasin_subfam-1"/>
</dbReference>
<sequence>MAEQKNPFDMSDMMKLFDPNRYMEQMNQMLKQYQMPQMDTKALMEAQRKNVEAMVAANRTLFESTEALMKRQSELVKEAMEEVSKNTEKLSKAEAGDLPGHQVELIGAMYERMSASMREISESMRAAQESSMEKLDERFRESLKELKEISEKKK</sequence>
<proteinExistence type="predicted"/>
<name>A0A1H7IZA3_9GAMM</name>
<evidence type="ECO:0000313" key="2">
    <source>
        <dbReference type="EMBL" id="SEK67728.1"/>
    </source>
</evidence>
<feature type="domain" description="Phasin" evidence="1">
    <location>
        <begin position="43"/>
        <end position="137"/>
    </location>
</feature>
<evidence type="ECO:0000259" key="1">
    <source>
        <dbReference type="Pfam" id="PF09361"/>
    </source>
</evidence>
<dbReference type="Proteomes" id="UP000199256">
    <property type="component" value="Unassembled WGS sequence"/>
</dbReference>
<accession>A0A1H7IZA3</accession>
<reference evidence="3" key="1">
    <citation type="submission" date="2016-10" db="EMBL/GenBank/DDBJ databases">
        <authorList>
            <person name="Varghese N."/>
            <person name="Submissions S."/>
        </authorList>
    </citation>
    <scope>NUCLEOTIDE SEQUENCE [LARGE SCALE GENOMIC DNA]</scope>
    <source>
        <strain evidence="3">DSM 241</strain>
    </source>
</reference>
<keyword evidence="3" id="KW-1185">Reference proteome</keyword>
<dbReference type="InterPro" id="IPR018968">
    <property type="entry name" value="Phasin"/>
</dbReference>
<dbReference type="AlphaFoldDB" id="A0A1H7IZA3"/>
<dbReference type="OrthoDB" id="5795350at2"/>